<proteinExistence type="predicted"/>
<sequence>MNNISSLLDGKVLNIMLHFYKRLKETPLLLGYIIVGLAVTFGLKGFQGLVVALKNLVVLLNNQDYDRRFT</sequence>
<dbReference type="STRING" id="555079.Toce_0675"/>
<keyword evidence="1" id="KW-0812">Transmembrane</keyword>
<dbReference type="HOGENOM" id="CLU_2756513_0_0_9"/>
<accession>D9S219</accession>
<evidence type="ECO:0000256" key="1">
    <source>
        <dbReference type="SAM" id="Phobius"/>
    </source>
</evidence>
<dbReference type="Proteomes" id="UP000000272">
    <property type="component" value="Chromosome"/>
</dbReference>
<protein>
    <submittedName>
        <fullName evidence="2">Uncharacterized protein</fullName>
    </submittedName>
</protein>
<keyword evidence="1" id="KW-0472">Membrane</keyword>
<name>D9S219_THEOJ</name>
<organism evidence="2 3">
    <name type="scientific">Thermosediminibacter oceani (strain ATCC BAA-1034 / DSM 16646 / JW/IW-1228P)</name>
    <dbReference type="NCBI Taxonomy" id="555079"/>
    <lineage>
        <taxon>Bacteria</taxon>
        <taxon>Bacillati</taxon>
        <taxon>Bacillota</taxon>
        <taxon>Clostridia</taxon>
        <taxon>Thermosediminibacterales</taxon>
        <taxon>Thermosediminibacteraceae</taxon>
        <taxon>Thermosediminibacter</taxon>
    </lineage>
</organism>
<keyword evidence="3" id="KW-1185">Reference proteome</keyword>
<evidence type="ECO:0000313" key="3">
    <source>
        <dbReference type="Proteomes" id="UP000000272"/>
    </source>
</evidence>
<feature type="transmembrane region" description="Helical" evidence="1">
    <location>
        <begin position="29"/>
        <end position="53"/>
    </location>
</feature>
<dbReference type="AlphaFoldDB" id="D9S219"/>
<dbReference type="EMBL" id="CP002131">
    <property type="protein sequence ID" value="ADL07446.1"/>
    <property type="molecule type" value="Genomic_DNA"/>
</dbReference>
<dbReference type="RefSeq" id="WP_013275493.1">
    <property type="nucleotide sequence ID" value="NC_014377.1"/>
</dbReference>
<reference evidence="2 3" key="1">
    <citation type="journal article" date="2010" name="Stand. Genomic Sci.">
        <title>Complete genome sequence of Thermosediminibacter oceani type strain (JW/IW-1228P).</title>
        <authorList>
            <person name="Pitluck S."/>
            <person name="Yasawong M."/>
            <person name="Munk C."/>
            <person name="Nolan M."/>
            <person name="Lapidus A."/>
            <person name="Lucas S."/>
            <person name="Glavina Del Rio T."/>
            <person name="Tice H."/>
            <person name="Cheng J.F."/>
            <person name="Bruce D."/>
            <person name="Detter C."/>
            <person name="Tapia R."/>
            <person name="Han C."/>
            <person name="Goodwin L."/>
            <person name="Liolios K."/>
            <person name="Ivanova N."/>
            <person name="Mavromatis K."/>
            <person name="Mikhailova N."/>
            <person name="Pati A."/>
            <person name="Chen A."/>
            <person name="Palaniappan K."/>
            <person name="Land M."/>
            <person name="Hauser L."/>
            <person name="Chang Y.J."/>
            <person name="Jeffries C.D."/>
            <person name="Rohde M."/>
            <person name="Spring S."/>
            <person name="Sikorski J."/>
            <person name="Goker M."/>
            <person name="Woyke T."/>
            <person name="Bristow J."/>
            <person name="Eisen J.A."/>
            <person name="Markowitz V."/>
            <person name="Hugenholtz P."/>
            <person name="Kyrpides N.C."/>
            <person name="Klenk H.P."/>
        </authorList>
    </citation>
    <scope>NUCLEOTIDE SEQUENCE [LARGE SCALE GENOMIC DNA]</scope>
    <source>
        <strain evidence="3">ATCC BAA-1034 / DSM 16646 / JW/IW-1228P</strain>
    </source>
</reference>
<dbReference type="KEGG" id="toc:Toce_0675"/>
<evidence type="ECO:0000313" key="2">
    <source>
        <dbReference type="EMBL" id="ADL07446.1"/>
    </source>
</evidence>
<gene>
    <name evidence="2" type="ordered locus">Toce_0675</name>
</gene>
<keyword evidence="1" id="KW-1133">Transmembrane helix</keyword>